<reference evidence="3 4" key="1">
    <citation type="submission" date="2020-08" db="EMBL/GenBank/DDBJ databases">
        <title>Genomic Encyclopedia of Type Strains, Phase III (KMG-III): the genomes of soil and plant-associated and newly described type strains.</title>
        <authorList>
            <person name="Whitman W."/>
        </authorList>
    </citation>
    <scope>NUCLEOTIDE SEQUENCE [LARGE SCALE GENOMIC DNA]</scope>
    <source>
        <strain evidence="3 4">CECT 3265</strain>
    </source>
</reference>
<dbReference type="Pfam" id="PF00293">
    <property type="entry name" value="NUDIX"/>
    <property type="match status" value="1"/>
</dbReference>
<dbReference type="Gene3D" id="3.90.79.10">
    <property type="entry name" value="Nucleoside Triphosphate Pyrophosphohydrolase"/>
    <property type="match status" value="1"/>
</dbReference>
<keyword evidence="1 3" id="KW-0378">Hydrolase</keyword>
<sequence length="148" mass="16287">MTGPGDAAARPPVLAAGCALWRRSPYDGRLELGLVHRPKYDDWSWPKGKLKRGEDALSGAMREVLEETGMTCEPGPPLPTAHYLADGRPKEVRYWAARATGGAFAPNREVDRVMWLPPAAARNRLTHDRDRRLVDALLAVLRAGAHEA</sequence>
<dbReference type="InterPro" id="IPR015797">
    <property type="entry name" value="NUDIX_hydrolase-like_dom_sf"/>
</dbReference>
<feature type="domain" description="Nudix hydrolase" evidence="2">
    <location>
        <begin position="11"/>
        <end position="139"/>
    </location>
</feature>
<dbReference type="SUPFAM" id="SSF55811">
    <property type="entry name" value="Nudix"/>
    <property type="match status" value="1"/>
</dbReference>
<dbReference type="AlphaFoldDB" id="A0A7W7LES5"/>
<gene>
    <name evidence="3" type="ORF">FHS38_004663</name>
</gene>
<accession>A0A7W7LES5</accession>
<dbReference type="PANTHER" id="PTHR21340">
    <property type="entry name" value="DIADENOSINE 5,5-P1,P4-TETRAPHOSPHATE PYROPHOSPHOHYDROLASE MUTT"/>
    <property type="match status" value="1"/>
</dbReference>
<dbReference type="CDD" id="cd03673">
    <property type="entry name" value="NUDIX_Ap6A_hydrolase"/>
    <property type="match status" value="1"/>
</dbReference>
<comment type="caution">
    <text evidence="3">The sequence shown here is derived from an EMBL/GenBank/DDBJ whole genome shotgun (WGS) entry which is preliminary data.</text>
</comment>
<dbReference type="GO" id="GO:0035539">
    <property type="term" value="F:8-oxo-7,8-dihydrodeoxyguanosine triphosphate pyrophosphatase activity"/>
    <property type="evidence" value="ECO:0007669"/>
    <property type="project" value="UniProtKB-EC"/>
</dbReference>
<evidence type="ECO:0000256" key="1">
    <source>
        <dbReference type="ARBA" id="ARBA00022801"/>
    </source>
</evidence>
<keyword evidence="4" id="KW-1185">Reference proteome</keyword>
<dbReference type="EC" id="3.6.1.55" evidence="3"/>
<proteinExistence type="predicted"/>
<protein>
    <submittedName>
        <fullName evidence="3">8-oxo-dGTP diphosphatase</fullName>
        <ecNumber evidence="3">3.6.1.55</ecNumber>
    </submittedName>
</protein>
<dbReference type="InterPro" id="IPR051325">
    <property type="entry name" value="Nudix_hydrolase_domain"/>
</dbReference>
<evidence type="ECO:0000313" key="3">
    <source>
        <dbReference type="EMBL" id="MBB4888592.1"/>
    </source>
</evidence>
<organism evidence="3 4">
    <name type="scientific">Streptomyces netropsis</name>
    <name type="common">Streptoverticillium netropsis</name>
    <dbReference type="NCBI Taxonomy" id="55404"/>
    <lineage>
        <taxon>Bacteria</taxon>
        <taxon>Bacillati</taxon>
        <taxon>Actinomycetota</taxon>
        <taxon>Actinomycetes</taxon>
        <taxon>Kitasatosporales</taxon>
        <taxon>Streptomycetaceae</taxon>
        <taxon>Streptomyces</taxon>
    </lineage>
</organism>
<dbReference type="GO" id="GO:0004081">
    <property type="term" value="F:bis(5'-nucleosyl)-tetraphosphatase (asymmetrical) activity"/>
    <property type="evidence" value="ECO:0007669"/>
    <property type="project" value="TreeGrafter"/>
</dbReference>
<dbReference type="PANTHER" id="PTHR21340:SF0">
    <property type="entry name" value="BIS(5'-NUCLEOSYL)-TETRAPHOSPHATASE [ASYMMETRICAL]"/>
    <property type="match status" value="1"/>
</dbReference>
<dbReference type="PROSITE" id="PS00893">
    <property type="entry name" value="NUDIX_BOX"/>
    <property type="match status" value="1"/>
</dbReference>
<evidence type="ECO:0000313" key="4">
    <source>
        <dbReference type="Proteomes" id="UP000556436"/>
    </source>
</evidence>
<name>A0A7W7LES5_STRNE</name>
<dbReference type="GO" id="GO:0006167">
    <property type="term" value="P:AMP biosynthetic process"/>
    <property type="evidence" value="ECO:0007669"/>
    <property type="project" value="TreeGrafter"/>
</dbReference>
<dbReference type="RefSeq" id="WP_184736320.1">
    <property type="nucleotide sequence ID" value="NZ_BMRW01000003.1"/>
</dbReference>
<dbReference type="Proteomes" id="UP000556436">
    <property type="component" value="Unassembled WGS sequence"/>
</dbReference>
<dbReference type="InterPro" id="IPR000086">
    <property type="entry name" value="NUDIX_hydrolase_dom"/>
</dbReference>
<dbReference type="InterPro" id="IPR020084">
    <property type="entry name" value="NUDIX_hydrolase_CS"/>
</dbReference>
<dbReference type="GO" id="GO:0006754">
    <property type="term" value="P:ATP biosynthetic process"/>
    <property type="evidence" value="ECO:0007669"/>
    <property type="project" value="TreeGrafter"/>
</dbReference>
<dbReference type="EMBL" id="JACHJG010000010">
    <property type="protein sequence ID" value="MBB4888592.1"/>
    <property type="molecule type" value="Genomic_DNA"/>
</dbReference>
<evidence type="ECO:0000259" key="2">
    <source>
        <dbReference type="PROSITE" id="PS51462"/>
    </source>
</evidence>
<dbReference type="PROSITE" id="PS51462">
    <property type="entry name" value="NUDIX"/>
    <property type="match status" value="1"/>
</dbReference>